<organism evidence="2 3">
    <name type="scientific">Hymenobacter jeollabukensis</name>
    <dbReference type="NCBI Taxonomy" id="2025313"/>
    <lineage>
        <taxon>Bacteria</taxon>
        <taxon>Pseudomonadati</taxon>
        <taxon>Bacteroidota</taxon>
        <taxon>Cytophagia</taxon>
        <taxon>Cytophagales</taxon>
        <taxon>Hymenobacteraceae</taxon>
        <taxon>Hymenobacter</taxon>
    </lineage>
</organism>
<dbReference type="Proteomes" id="UP000305517">
    <property type="component" value="Unassembled WGS sequence"/>
</dbReference>
<gene>
    <name evidence="2" type="ORF">FDY95_20150</name>
</gene>
<dbReference type="EMBL" id="VAJM01000013">
    <property type="protein sequence ID" value="TLM89388.1"/>
    <property type="molecule type" value="Genomic_DNA"/>
</dbReference>
<comment type="caution">
    <text evidence="2">The sequence shown here is derived from an EMBL/GenBank/DDBJ whole genome shotgun (WGS) entry which is preliminary data.</text>
</comment>
<name>A0A5R8WKD5_9BACT</name>
<proteinExistence type="predicted"/>
<dbReference type="RefSeq" id="WP_138080335.1">
    <property type="nucleotide sequence ID" value="NZ_VAJM01000013.1"/>
</dbReference>
<keyword evidence="1" id="KW-0732">Signal</keyword>
<evidence type="ECO:0000313" key="3">
    <source>
        <dbReference type="Proteomes" id="UP000305517"/>
    </source>
</evidence>
<evidence type="ECO:0000256" key="1">
    <source>
        <dbReference type="SAM" id="SignalP"/>
    </source>
</evidence>
<accession>A0A5R8WKD5</accession>
<reference evidence="2 3" key="1">
    <citation type="submission" date="2019-05" db="EMBL/GenBank/DDBJ databases">
        <title>Hymenobacter edaphi sp. nov., isolated from abandoned arsenic-contaminated farmland soil.</title>
        <authorList>
            <person name="Nie L."/>
        </authorList>
    </citation>
    <scope>NUCLEOTIDE SEQUENCE [LARGE SCALE GENOMIC DNA]</scope>
    <source>
        <strain evidence="2 3">1-3-3-8</strain>
    </source>
</reference>
<keyword evidence="3" id="KW-1185">Reference proteome</keyword>
<protein>
    <submittedName>
        <fullName evidence="2">Uncharacterized protein</fullName>
    </submittedName>
</protein>
<evidence type="ECO:0000313" key="2">
    <source>
        <dbReference type="EMBL" id="TLM89388.1"/>
    </source>
</evidence>
<sequence>MRRTLLHLCLLASSLTAVAQAPQITWQVVDDNVAGAPRVDGLNNYVRLCLPSASSVWVANRSVPTMGATYSRLHHSLDDGQTWECVALGSVSRVFSGSVPVWTGTCFVDLYVLND</sequence>
<feature type="chain" id="PRO_5024275005" evidence="1">
    <location>
        <begin position="20"/>
        <end position="115"/>
    </location>
</feature>
<feature type="signal peptide" evidence="1">
    <location>
        <begin position="1"/>
        <end position="19"/>
    </location>
</feature>
<dbReference type="AlphaFoldDB" id="A0A5R8WKD5"/>